<dbReference type="EMBL" id="CP144695">
    <property type="protein sequence ID" value="WVZ06714.1"/>
    <property type="molecule type" value="Genomic_DNA"/>
</dbReference>
<sequence>MAPEMKKRKMMKGGWHHVACRAFIAACKAFTTTLFINKDRHSLENEKPFKTMQQLESICKCYFSQDLYTLKTSLRRKGLIPHKNTSFSSFNLFELYIINLLFNKLKKVIFYKVCENT</sequence>
<name>A0AAQ3RSZ7_VIGMU</name>
<proteinExistence type="predicted"/>
<reference evidence="1 2" key="1">
    <citation type="journal article" date="2023" name="Life. Sci Alliance">
        <title>Evolutionary insights into 3D genome organization and epigenetic landscape of Vigna mungo.</title>
        <authorList>
            <person name="Junaid A."/>
            <person name="Singh B."/>
            <person name="Bhatia S."/>
        </authorList>
    </citation>
    <scope>NUCLEOTIDE SEQUENCE [LARGE SCALE GENOMIC DNA]</scope>
    <source>
        <strain evidence="1">Urdbean</strain>
    </source>
</reference>
<protein>
    <submittedName>
        <fullName evidence="1">Uncharacterized protein</fullName>
    </submittedName>
</protein>
<dbReference type="AlphaFoldDB" id="A0AAQ3RSZ7"/>
<evidence type="ECO:0000313" key="2">
    <source>
        <dbReference type="Proteomes" id="UP001374535"/>
    </source>
</evidence>
<dbReference type="Proteomes" id="UP001374535">
    <property type="component" value="Chromosome 6"/>
</dbReference>
<keyword evidence="2" id="KW-1185">Reference proteome</keyword>
<accession>A0AAQ3RSZ7</accession>
<evidence type="ECO:0000313" key="1">
    <source>
        <dbReference type="EMBL" id="WVZ06714.1"/>
    </source>
</evidence>
<organism evidence="1 2">
    <name type="scientific">Vigna mungo</name>
    <name type="common">Black gram</name>
    <name type="synonym">Phaseolus mungo</name>
    <dbReference type="NCBI Taxonomy" id="3915"/>
    <lineage>
        <taxon>Eukaryota</taxon>
        <taxon>Viridiplantae</taxon>
        <taxon>Streptophyta</taxon>
        <taxon>Embryophyta</taxon>
        <taxon>Tracheophyta</taxon>
        <taxon>Spermatophyta</taxon>
        <taxon>Magnoliopsida</taxon>
        <taxon>eudicotyledons</taxon>
        <taxon>Gunneridae</taxon>
        <taxon>Pentapetalae</taxon>
        <taxon>rosids</taxon>
        <taxon>fabids</taxon>
        <taxon>Fabales</taxon>
        <taxon>Fabaceae</taxon>
        <taxon>Papilionoideae</taxon>
        <taxon>50 kb inversion clade</taxon>
        <taxon>NPAAA clade</taxon>
        <taxon>indigoferoid/millettioid clade</taxon>
        <taxon>Phaseoleae</taxon>
        <taxon>Vigna</taxon>
    </lineage>
</organism>
<gene>
    <name evidence="1" type="ORF">V8G54_020060</name>
</gene>